<dbReference type="InterPro" id="IPR031106">
    <property type="entry name" value="C/EBP"/>
</dbReference>
<dbReference type="PROSITE" id="PS50217">
    <property type="entry name" value="BZIP"/>
    <property type="match status" value="1"/>
</dbReference>
<dbReference type="GO" id="GO:0000978">
    <property type="term" value="F:RNA polymerase II cis-regulatory region sequence-specific DNA binding"/>
    <property type="evidence" value="ECO:0007669"/>
    <property type="project" value="TreeGrafter"/>
</dbReference>
<dbReference type="GO" id="GO:0006351">
    <property type="term" value="P:DNA-templated transcription"/>
    <property type="evidence" value="ECO:0007669"/>
    <property type="project" value="InterPro"/>
</dbReference>
<evidence type="ECO:0000313" key="3">
    <source>
        <dbReference type="EMBL" id="KAB5561459.1"/>
    </source>
</evidence>
<dbReference type="Gene3D" id="1.20.5.170">
    <property type="match status" value="1"/>
</dbReference>
<keyword evidence="4" id="KW-1185">Reference proteome</keyword>
<dbReference type="PANTHER" id="PTHR23334:SF49">
    <property type="entry name" value="BASIC LEUCINE ZIPPER 23"/>
    <property type="match status" value="1"/>
</dbReference>
<name>A0A5N5N290_9ROSI</name>
<proteinExistence type="predicted"/>
<comment type="caution">
    <text evidence="3">The sequence shown here is derived from an EMBL/GenBank/DDBJ whole genome shotgun (WGS) entry which is preliminary data.</text>
</comment>
<dbReference type="Proteomes" id="UP000326939">
    <property type="component" value="Chromosome 4"/>
</dbReference>
<organism evidence="3 4">
    <name type="scientific">Salix brachista</name>
    <dbReference type="NCBI Taxonomy" id="2182728"/>
    <lineage>
        <taxon>Eukaryota</taxon>
        <taxon>Viridiplantae</taxon>
        <taxon>Streptophyta</taxon>
        <taxon>Embryophyta</taxon>
        <taxon>Tracheophyta</taxon>
        <taxon>Spermatophyta</taxon>
        <taxon>Magnoliopsida</taxon>
        <taxon>eudicotyledons</taxon>
        <taxon>Gunneridae</taxon>
        <taxon>Pentapetalae</taxon>
        <taxon>rosids</taxon>
        <taxon>fabids</taxon>
        <taxon>Malpighiales</taxon>
        <taxon>Salicaceae</taxon>
        <taxon>Saliceae</taxon>
        <taxon>Salix</taxon>
    </lineage>
</organism>
<sequence length="331" mass="36037">MDDGELDFSNQELLSSPNLGEIPSSCSFDFLDELLKDTHACTHTHTCNPPGPDYSHTHTCYHVHTKILPPTEDKVVSDDTAESTDKKSKKQSSGNREAVRKYREKKKAKAASLEDEVKHLRALNQQLLKRLQGQTALEAEVTRLKCLLVDIRGRIEGEIGSFPYQKSATNVNLANPNAPGALVMNPCNIQCDGQIYCQNPVLDSKGGEDAALNGQGFSICEFENLQCMEYQNSGMIDLSGCSLGNVATNGNSSAYSRMNSGKLVEAPVAFCLTCNYKACGGSVFVIKDWLHIVNEVNVKGVSLFCEDACASPKYLCWVAASASSRCFVGFG</sequence>
<dbReference type="InterPro" id="IPR004827">
    <property type="entry name" value="bZIP"/>
</dbReference>
<evidence type="ECO:0000256" key="1">
    <source>
        <dbReference type="SAM" id="MobiDB-lite"/>
    </source>
</evidence>
<evidence type="ECO:0000313" key="4">
    <source>
        <dbReference type="Proteomes" id="UP000326939"/>
    </source>
</evidence>
<dbReference type="EMBL" id="VDCV01000004">
    <property type="protein sequence ID" value="KAB5561459.1"/>
    <property type="molecule type" value="Genomic_DNA"/>
</dbReference>
<dbReference type="InterPro" id="IPR046347">
    <property type="entry name" value="bZIP_sf"/>
</dbReference>
<evidence type="ECO:0000259" key="2">
    <source>
        <dbReference type="PROSITE" id="PS50217"/>
    </source>
</evidence>
<dbReference type="CDD" id="cd14686">
    <property type="entry name" value="bZIP"/>
    <property type="match status" value="1"/>
</dbReference>
<feature type="domain" description="BZIP" evidence="2">
    <location>
        <begin position="85"/>
        <end position="132"/>
    </location>
</feature>
<dbReference type="PANTHER" id="PTHR23334">
    <property type="entry name" value="CCAAT/ENHANCER BINDING PROTEIN"/>
    <property type="match status" value="1"/>
</dbReference>
<dbReference type="GO" id="GO:0000981">
    <property type="term" value="F:DNA-binding transcription factor activity, RNA polymerase II-specific"/>
    <property type="evidence" value="ECO:0007669"/>
    <property type="project" value="TreeGrafter"/>
</dbReference>
<gene>
    <name evidence="3" type="ORF">DKX38_006416</name>
</gene>
<reference evidence="4" key="1">
    <citation type="journal article" date="2019" name="Gigascience">
        <title>De novo genome assembly of the endangered Acer yangbiense, a plant species with extremely small populations endemic to Yunnan Province, China.</title>
        <authorList>
            <person name="Yang J."/>
            <person name="Wariss H.M."/>
            <person name="Tao L."/>
            <person name="Zhang R."/>
            <person name="Yun Q."/>
            <person name="Hollingsworth P."/>
            <person name="Dao Z."/>
            <person name="Luo G."/>
            <person name="Guo H."/>
            <person name="Ma Y."/>
            <person name="Sun W."/>
        </authorList>
    </citation>
    <scope>NUCLEOTIDE SEQUENCE [LARGE SCALE GENOMIC DNA]</scope>
    <source>
        <strain evidence="4">cv. br00</strain>
    </source>
</reference>
<accession>A0A5N5N290</accession>
<protein>
    <recommendedName>
        <fullName evidence="2">BZIP domain-containing protein</fullName>
    </recommendedName>
</protein>
<feature type="region of interest" description="Disordered" evidence="1">
    <location>
        <begin position="71"/>
        <end position="111"/>
    </location>
</feature>
<dbReference type="SUPFAM" id="SSF57959">
    <property type="entry name" value="Leucine zipper domain"/>
    <property type="match status" value="1"/>
</dbReference>
<dbReference type="SMART" id="SM00338">
    <property type="entry name" value="BRLZ"/>
    <property type="match status" value="1"/>
</dbReference>
<dbReference type="AlphaFoldDB" id="A0A5N5N290"/>
<dbReference type="Pfam" id="PF07716">
    <property type="entry name" value="bZIP_2"/>
    <property type="match status" value="1"/>
</dbReference>